<dbReference type="PANTHER" id="PTHR46599">
    <property type="entry name" value="PIGGYBAC TRANSPOSABLE ELEMENT-DERIVED PROTEIN 4"/>
    <property type="match status" value="1"/>
</dbReference>
<reference evidence="4" key="1">
    <citation type="submission" date="2021-01" db="EMBL/GenBank/DDBJ databases">
        <authorList>
            <person name="Corre E."/>
            <person name="Pelletier E."/>
            <person name="Niang G."/>
            <person name="Scheremetjew M."/>
            <person name="Finn R."/>
            <person name="Kale V."/>
            <person name="Holt S."/>
            <person name="Cochrane G."/>
            <person name="Meng A."/>
            <person name="Brown T."/>
            <person name="Cohen L."/>
        </authorList>
    </citation>
    <scope>NUCLEOTIDE SEQUENCE</scope>
    <source>
        <strain evidence="4">CCMP1381</strain>
    </source>
</reference>
<dbReference type="InterPro" id="IPR029526">
    <property type="entry name" value="PGBD"/>
</dbReference>
<sequence>MAKLKMKKGIRVRLKKEMHSDGSIQKSLGRGRWQVHWDAGSLAGKTTEQTTQSIKFWRACDAPDSDEGEFEEEGGGVSGSESEDDDSTKYQNNKAKFEKHRGSLVGKTHVVKDNKNTGGSVTWTFVEPRSFKIDYFKKVPGPIGKTRRTGRYREQTRVLKDYKYKGRRGDILKAWLKLYPGDIHEHVAKVTESIQAVQRDAAPVTVGEWVVFKSLLYAGALQPQSGNDLFDEKPERPFRKNPGFARFMRRNRFNLIKAHCTAAFRDDERKGTDKWYRIRKLIEDFNENRLRTVNISKLLVPDEAMSAFRPRTTSSSVLDHISYVDRKPKPMGTEFKCVCDGRSGLMIYLEIQEGSTAMKGKAFRDELGAASAIGMRMALGATGQLS</sequence>
<evidence type="ECO:0000313" key="4">
    <source>
        <dbReference type="EMBL" id="CAD9412789.1"/>
    </source>
</evidence>
<name>A0A6U3SD30_9STRA</name>
<dbReference type="EMBL" id="HBGS01022651">
    <property type="protein sequence ID" value="CAD9412788.1"/>
    <property type="molecule type" value="Transcribed_RNA"/>
</dbReference>
<evidence type="ECO:0000256" key="1">
    <source>
        <dbReference type="SAM" id="MobiDB-lite"/>
    </source>
</evidence>
<proteinExistence type="predicted"/>
<feature type="domain" description="PiggyBac transposable element-derived protein" evidence="2">
    <location>
        <begin position="179"/>
        <end position="378"/>
    </location>
</feature>
<dbReference type="EMBL" id="HBGS01022652">
    <property type="protein sequence ID" value="CAD9412789.1"/>
    <property type="molecule type" value="Transcribed_RNA"/>
</dbReference>
<dbReference type="PANTHER" id="PTHR46599:SF3">
    <property type="entry name" value="PIGGYBAC TRANSPOSABLE ELEMENT-DERIVED PROTEIN 4"/>
    <property type="match status" value="1"/>
</dbReference>
<feature type="region of interest" description="Disordered" evidence="1">
    <location>
        <begin position="62"/>
        <end position="92"/>
    </location>
</feature>
<evidence type="ECO:0000313" key="3">
    <source>
        <dbReference type="EMBL" id="CAD9412788.1"/>
    </source>
</evidence>
<feature type="compositionally biased region" description="Acidic residues" evidence="1">
    <location>
        <begin position="63"/>
        <end position="74"/>
    </location>
</feature>
<accession>A0A6U3SD30</accession>
<gene>
    <name evidence="3" type="ORF">DSPE1174_LOCUS11514</name>
    <name evidence="4" type="ORF">DSPE1174_LOCUS11515</name>
</gene>
<evidence type="ECO:0000259" key="2">
    <source>
        <dbReference type="Pfam" id="PF13843"/>
    </source>
</evidence>
<dbReference type="AlphaFoldDB" id="A0A6U3SD30"/>
<organism evidence="4">
    <name type="scientific">Octactis speculum</name>
    <dbReference type="NCBI Taxonomy" id="3111310"/>
    <lineage>
        <taxon>Eukaryota</taxon>
        <taxon>Sar</taxon>
        <taxon>Stramenopiles</taxon>
        <taxon>Ochrophyta</taxon>
        <taxon>Dictyochophyceae</taxon>
        <taxon>Dictyochales</taxon>
        <taxon>Dictyochaceae</taxon>
        <taxon>Octactis</taxon>
    </lineage>
</organism>
<dbReference type="Pfam" id="PF13843">
    <property type="entry name" value="DDE_Tnp_1_7"/>
    <property type="match status" value="1"/>
</dbReference>
<protein>
    <recommendedName>
        <fullName evidence="2">PiggyBac transposable element-derived protein domain-containing protein</fullName>
    </recommendedName>
</protein>